<keyword evidence="7" id="KW-1185">Reference proteome</keyword>
<evidence type="ECO:0000313" key="7">
    <source>
        <dbReference type="Proteomes" id="UP001642260"/>
    </source>
</evidence>
<feature type="transmembrane region" description="Helical" evidence="5">
    <location>
        <begin position="20"/>
        <end position="44"/>
    </location>
</feature>
<dbReference type="AlphaFoldDB" id="A0ABC8KD00"/>
<organism evidence="6 7">
    <name type="scientific">Eruca vesicaria subsp. sativa</name>
    <name type="common">Garden rocket</name>
    <name type="synonym">Eruca sativa</name>
    <dbReference type="NCBI Taxonomy" id="29727"/>
    <lineage>
        <taxon>Eukaryota</taxon>
        <taxon>Viridiplantae</taxon>
        <taxon>Streptophyta</taxon>
        <taxon>Embryophyta</taxon>
        <taxon>Tracheophyta</taxon>
        <taxon>Spermatophyta</taxon>
        <taxon>Magnoliopsida</taxon>
        <taxon>eudicotyledons</taxon>
        <taxon>Gunneridae</taxon>
        <taxon>Pentapetalae</taxon>
        <taxon>rosids</taxon>
        <taxon>malvids</taxon>
        <taxon>Brassicales</taxon>
        <taxon>Brassicaceae</taxon>
        <taxon>Brassiceae</taxon>
        <taxon>Eruca</taxon>
    </lineage>
</organism>
<dbReference type="GO" id="GO:0016020">
    <property type="term" value="C:membrane"/>
    <property type="evidence" value="ECO:0007669"/>
    <property type="project" value="UniProtKB-SubCell"/>
</dbReference>
<evidence type="ECO:0000256" key="1">
    <source>
        <dbReference type="ARBA" id="ARBA00004141"/>
    </source>
</evidence>
<evidence type="ECO:0000256" key="5">
    <source>
        <dbReference type="SAM" id="Phobius"/>
    </source>
</evidence>
<sequence>MNDFDFRMVDLSTLFPTEITVMGSVFCVLLSMHFTAITSFLGLLDAKESEPIFMFLDAIKDCYEALVIAKFLALMYSYPNISMSGRIIPDEIKGREIHHSFQ</sequence>
<accession>A0ABC8KD00</accession>
<comment type="subcellular location">
    <subcellularLocation>
        <location evidence="1">Membrane</location>
        <topology evidence="1">Multi-pass membrane protein</topology>
    </subcellularLocation>
</comment>
<gene>
    <name evidence="6" type="ORF">ERUC_LOCUS21509</name>
</gene>
<evidence type="ECO:0000256" key="2">
    <source>
        <dbReference type="ARBA" id="ARBA00022692"/>
    </source>
</evidence>
<evidence type="ECO:0000256" key="4">
    <source>
        <dbReference type="ARBA" id="ARBA00023136"/>
    </source>
</evidence>
<keyword evidence="2 5" id="KW-0812">Transmembrane</keyword>
<reference evidence="6 7" key="1">
    <citation type="submission" date="2022-03" db="EMBL/GenBank/DDBJ databases">
        <authorList>
            <person name="Macdonald S."/>
            <person name="Ahmed S."/>
            <person name="Newling K."/>
        </authorList>
    </citation>
    <scope>NUCLEOTIDE SEQUENCE [LARGE SCALE GENOMIC DNA]</scope>
</reference>
<protein>
    <submittedName>
        <fullName evidence="6">Uncharacterized protein</fullName>
    </submittedName>
</protein>
<dbReference type="PANTHER" id="PTHR23423">
    <property type="entry name" value="ORGANIC SOLUTE TRANSPORTER-RELATED"/>
    <property type="match status" value="1"/>
</dbReference>
<keyword evidence="4 5" id="KW-0472">Membrane</keyword>
<dbReference type="Pfam" id="PF03619">
    <property type="entry name" value="Solute_trans_a"/>
    <property type="match status" value="1"/>
</dbReference>
<proteinExistence type="predicted"/>
<keyword evidence="3 5" id="KW-1133">Transmembrane helix</keyword>
<dbReference type="InterPro" id="IPR005178">
    <property type="entry name" value="Ostalpha/TMEM184C"/>
</dbReference>
<evidence type="ECO:0000256" key="3">
    <source>
        <dbReference type="ARBA" id="ARBA00022989"/>
    </source>
</evidence>
<name>A0ABC8KD00_ERUVS</name>
<comment type="caution">
    <text evidence="6">The sequence shown here is derived from an EMBL/GenBank/DDBJ whole genome shotgun (WGS) entry which is preliminary data.</text>
</comment>
<dbReference type="Proteomes" id="UP001642260">
    <property type="component" value="Unassembled WGS sequence"/>
</dbReference>
<evidence type="ECO:0000313" key="6">
    <source>
        <dbReference type="EMBL" id="CAH8355754.1"/>
    </source>
</evidence>
<dbReference type="EMBL" id="CAKOAT010211488">
    <property type="protein sequence ID" value="CAH8355754.1"/>
    <property type="molecule type" value="Genomic_DNA"/>
</dbReference>